<dbReference type="InterPro" id="IPR011629">
    <property type="entry name" value="CobW-like_C"/>
</dbReference>
<evidence type="ECO:0000256" key="5">
    <source>
        <dbReference type="ARBA" id="ARBA00049117"/>
    </source>
</evidence>
<evidence type="ECO:0000259" key="7">
    <source>
        <dbReference type="Pfam" id="PF02492"/>
    </source>
</evidence>
<evidence type="ECO:0000313" key="9">
    <source>
        <dbReference type="EMBL" id="RJX38711.1"/>
    </source>
</evidence>
<protein>
    <submittedName>
        <fullName evidence="9">GTP-binding protein</fullName>
    </submittedName>
</protein>
<dbReference type="PANTHER" id="PTHR13748">
    <property type="entry name" value="COBW-RELATED"/>
    <property type="match status" value="1"/>
</dbReference>
<comment type="caution">
    <text evidence="9">The sequence shown here is derived from an EMBL/GenBank/DDBJ whole genome shotgun (WGS) entry which is preliminary data.</text>
</comment>
<dbReference type="GO" id="GO:0000166">
    <property type="term" value="F:nucleotide binding"/>
    <property type="evidence" value="ECO:0007669"/>
    <property type="project" value="UniProtKB-KW"/>
</dbReference>
<dbReference type="OrthoDB" id="9808822at2"/>
<gene>
    <name evidence="9" type="ORF">D3P09_14305</name>
</gene>
<dbReference type="InterPro" id="IPR003495">
    <property type="entry name" value="CobW/HypB/UreG_nucleotide-bd"/>
</dbReference>
<keyword evidence="2" id="KW-0378">Hydrolase</keyword>
<dbReference type="CDD" id="cd03112">
    <property type="entry name" value="CobW-like"/>
    <property type="match status" value="1"/>
</dbReference>
<evidence type="ECO:0000256" key="2">
    <source>
        <dbReference type="ARBA" id="ARBA00022801"/>
    </source>
</evidence>
<dbReference type="AlphaFoldDB" id="A0A3A6PQ48"/>
<dbReference type="Proteomes" id="UP000267798">
    <property type="component" value="Unassembled WGS sequence"/>
</dbReference>
<keyword evidence="1" id="KW-0547">Nucleotide-binding</keyword>
<dbReference type="InterPro" id="IPR051316">
    <property type="entry name" value="Zinc-reg_GTPase_activator"/>
</dbReference>
<sequence>MNEHNQFAGETQRIPVYLLSGFLGSGKTTFLTSMLARLKNEGKRPAVIMNELGDINLDGELVSRDVPMAEMLGGCICCSIRGDLGVEIASLVQQHHPDAIIIESTGAAHPMETLDGVTDASMYASLELRSVITVVDGPELLERRKLGKGRTYKLMAEQIRCATLLLLNKTDKLAPDQLVEAQQLLRELNAHAAIVPAVRCGIDDWGWLDEAAAPELKERDAEAGGGHSEPDGHHEHHGHHHSHSHVMAYTHYFDGPVQSEAFEALLKRLPDAVYRAKGVVSFSDMSSGSRYLFQYAYKESDFIRIDPQGHVNDVAVFIGEHFSKDELRKMIEELQVKS</sequence>
<keyword evidence="3" id="KW-0143">Chaperone</keyword>
<dbReference type="GO" id="GO:0016787">
    <property type="term" value="F:hydrolase activity"/>
    <property type="evidence" value="ECO:0007669"/>
    <property type="project" value="UniProtKB-KW"/>
</dbReference>
<name>A0A3A6PQ48_9BACL</name>
<dbReference type="SUPFAM" id="SSF90002">
    <property type="entry name" value="Hypothetical protein YjiA, C-terminal domain"/>
    <property type="match status" value="1"/>
</dbReference>
<dbReference type="GO" id="GO:0005737">
    <property type="term" value="C:cytoplasm"/>
    <property type="evidence" value="ECO:0007669"/>
    <property type="project" value="TreeGrafter"/>
</dbReference>
<keyword evidence="10" id="KW-1185">Reference proteome</keyword>
<feature type="compositionally biased region" description="Basic and acidic residues" evidence="6">
    <location>
        <begin position="217"/>
        <end position="234"/>
    </location>
</feature>
<dbReference type="Gene3D" id="3.40.50.300">
    <property type="entry name" value="P-loop containing nucleotide triphosphate hydrolases"/>
    <property type="match status" value="1"/>
</dbReference>
<evidence type="ECO:0000259" key="8">
    <source>
        <dbReference type="Pfam" id="PF07683"/>
    </source>
</evidence>
<evidence type="ECO:0000256" key="6">
    <source>
        <dbReference type="SAM" id="MobiDB-lite"/>
    </source>
</evidence>
<dbReference type="Pfam" id="PF07683">
    <property type="entry name" value="CobW_C"/>
    <property type="match status" value="1"/>
</dbReference>
<organism evidence="9 10">
    <name type="scientific">Paenibacillus pinisoli</name>
    <dbReference type="NCBI Taxonomy" id="1276110"/>
    <lineage>
        <taxon>Bacteria</taxon>
        <taxon>Bacillati</taxon>
        <taxon>Bacillota</taxon>
        <taxon>Bacilli</taxon>
        <taxon>Bacillales</taxon>
        <taxon>Paenibacillaceae</taxon>
        <taxon>Paenibacillus</taxon>
    </lineage>
</organism>
<dbReference type="EMBL" id="QXQB01000003">
    <property type="protein sequence ID" value="RJX38711.1"/>
    <property type="molecule type" value="Genomic_DNA"/>
</dbReference>
<accession>A0A3A6PQ48</accession>
<dbReference type="InterPro" id="IPR036627">
    <property type="entry name" value="CobW-likC_sf"/>
</dbReference>
<evidence type="ECO:0000256" key="1">
    <source>
        <dbReference type="ARBA" id="ARBA00022741"/>
    </source>
</evidence>
<comment type="catalytic activity">
    <reaction evidence="5">
        <text>GTP + H2O = GDP + phosphate + H(+)</text>
        <dbReference type="Rhea" id="RHEA:19669"/>
        <dbReference type="ChEBI" id="CHEBI:15377"/>
        <dbReference type="ChEBI" id="CHEBI:15378"/>
        <dbReference type="ChEBI" id="CHEBI:37565"/>
        <dbReference type="ChEBI" id="CHEBI:43474"/>
        <dbReference type="ChEBI" id="CHEBI:58189"/>
    </reaction>
    <physiologicalReaction direction="left-to-right" evidence="5">
        <dbReference type="Rhea" id="RHEA:19670"/>
    </physiologicalReaction>
</comment>
<evidence type="ECO:0000256" key="3">
    <source>
        <dbReference type="ARBA" id="ARBA00023186"/>
    </source>
</evidence>
<dbReference type="Pfam" id="PF02492">
    <property type="entry name" value="cobW"/>
    <property type="match status" value="1"/>
</dbReference>
<proteinExistence type="inferred from homology"/>
<feature type="domain" description="CobW C-terminal" evidence="8">
    <location>
        <begin position="250"/>
        <end position="333"/>
    </location>
</feature>
<dbReference type="InterPro" id="IPR027417">
    <property type="entry name" value="P-loop_NTPase"/>
</dbReference>
<evidence type="ECO:0000256" key="4">
    <source>
        <dbReference type="ARBA" id="ARBA00034320"/>
    </source>
</evidence>
<evidence type="ECO:0000313" key="10">
    <source>
        <dbReference type="Proteomes" id="UP000267798"/>
    </source>
</evidence>
<feature type="region of interest" description="Disordered" evidence="6">
    <location>
        <begin position="217"/>
        <end position="241"/>
    </location>
</feature>
<feature type="domain" description="CobW/HypB/UreG nucleotide-binding" evidence="7">
    <location>
        <begin position="15"/>
        <end position="195"/>
    </location>
</feature>
<dbReference type="PANTHER" id="PTHR13748:SF62">
    <property type="entry name" value="COBW DOMAIN-CONTAINING PROTEIN"/>
    <property type="match status" value="1"/>
</dbReference>
<reference evidence="9 10" key="1">
    <citation type="submission" date="2018-09" db="EMBL/GenBank/DDBJ databases">
        <title>Paenibacillus aracenensis nov. sp. isolated from a cave in southern Spain.</title>
        <authorList>
            <person name="Jurado V."/>
            <person name="Gutierrez-Patricio S."/>
            <person name="Gonzalez-Pimentel J.L."/>
            <person name="Miller A.Z."/>
            <person name="Laiz L."/>
            <person name="Saiz-Jimenez C."/>
        </authorList>
    </citation>
    <scope>NUCLEOTIDE SEQUENCE [LARGE SCALE GENOMIC DNA]</scope>
    <source>
        <strain evidence="9 10">JCM 19203</strain>
    </source>
</reference>
<comment type="similarity">
    <text evidence="4">Belongs to the SIMIBI class G3E GTPase family. ZNG1 subfamily.</text>
</comment>
<dbReference type="Gene3D" id="3.30.1220.10">
    <property type="entry name" value="CobW-like, C-terminal domain"/>
    <property type="match status" value="1"/>
</dbReference>
<dbReference type="SUPFAM" id="SSF52540">
    <property type="entry name" value="P-loop containing nucleoside triphosphate hydrolases"/>
    <property type="match status" value="1"/>
</dbReference>